<protein>
    <submittedName>
        <fullName evidence="6">Archease</fullName>
    </submittedName>
</protein>
<comment type="similarity">
    <text evidence="1">Belongs to the archease family.</text>
</comment>
<evidence type="ECO:0000259" key="5">
    <source>
        <dbReference type="Pfam" id="PF01951"/>
    </source>
</evidence>
<comment type="caution">
    <text evidence="6">The sequence shown here is derived from an EMBL/GenBank/DDBJ whole genome shotgun (WGS) entry which is preliminary data.</text>
</comment>
<evidence type="ECO:0000256" key="4">
    <source>
        <dbReference type="ARBA" id="ARBA00022837"/>
    </source>
</evidence>
<evidence type="ECO:0000256" key="2">
    <source>
        <dbReference type="ARBA" id="ARBA00022694"/>
    </source>
</evidence>
<evidence type="ECO:0000313" key="6">
    <source>
        <dbReference type="EMBL" id="HEF66147.1"/>
    </source>
</evidence>
<dbReference type="PANTHER" id="PTHR12682">
    <property type="entry name" value="ARCHEASE"/>
    <property type="match status" value="1"/>
</dbReference>
<dbReference type="InterPro" id="IPR036820">
    <property type="entry name" value="Archease_dom_sf"/>
</dbReference>
<dbReference type="SUPFAM" id="SSF69819">
    <property type="entry name" value="MTH1598-like"/>
    <property type="match status" value="1"/>
</dbReference>
<dbReference type="GO" id="GO:0046872">
    <property type="term" value="F:metal ion binding"/>
    <property type="evidence" value="ECO:0007669"/>
    <property type="project" value="UniProtKB-KW"/>
</dbReference>
<gene>
    <name evidence="6" type="ORF">ENP47_11225</name>
</gene>
<evidence type="ECO:0000256" key="1">
    <source>
        <dbReference type="ARBA" id="ARBA00007963"/>
    </source>
</evidence>
<organism evidence="6">
    <name type="scientific">Thermomicrobium roseum</name>
    <dbReference type="NCBI Taxonomy" id="500"/>
    <lineage>
        <taxon>Bacteria</taxon>
        <taxon>Pseudomonadati</taxon>
        <taxon>Thermomicrobiota</taxon>
        <taxon>Thermomicrobia</taxon>
        <taxon>Thermomicrobiales</taxon>
        <taxon>Thermomicrobiaceae</taxon>
        <taxon>Thermomicrobium</taxon>
    </lineage>
</organism>
<dbReference type="InterPro" id="IPR002804">
    <property type="entry name" value="Archease"/>
</dbReference>
<dbReference type="Pfam" id="PF01951">
    <property type="entry name" value="Archease"/>
    <property type="match status" value="1"/>
</dbReference>
<evidence type="ECO:0000256" key="3">
    <source>
        <dbReference type="ARBA" id="ARBA00022723"/>
    </source>
</evidence>
<name>A0A7C1FYP2_THERO</name>
<dbReference type="InterPro" id="IPR023572">
    <property type="entry name" value="Archease_dom"/>
</dbReference>
<dbReference type="AlphaFoldDB" id="A0A7C1FYP2"/>
<keyword evidence="2" id="KW-0819">tRNA processing</keyword>
<accession>A0A7C1FYP2</accession>
<dbReference type="PANTHER" id="PTHR12682:SF11">
    <property type="entry name" value="PROTEIN ARCHEASE"/>
    <property type="match status" value="1"/>
</dbReference>
<keyword evidence="4" id="KW-0106">Calcium</keyword>
<sequence length="141" mass="15603">MPYEYLDHEADIGLEATGTRLEEALRDGVQGLLALLVDPETVEPREAVPVQASGDDPGALYVALLNAVLAAVDLHGMFFRDFELTRLERVDDHWVVEGTLYGEPIDLERHAVEIEVKAATYGGLLAEQTDTGWRLRCVLDL</sequence>
<reference evidence="6" key="1">
    <citation type="journal article" date="2020" name="mSystems">
        <title>Genome- and Community-Level Interaction Insights into Carbon Utilization and Element Cycling Functions of Hydrothermarchaeota in Hydrothermal Sediment.</title>
        <authorList>
            <person name="Zhou Z."/>
            <person name="Liu Y."/>
            <person name="Xu W."/>
            <person name="Pan J."/>
            <person name="Luo Z.H."/>
            <person name="Li M."/>
        </authorList>
    </citation>
    <scope>NUCLEOTIDE SEQUENCE [LARGE SCALE GENOMIC DNA]</scope>
    <source>
        <strain evidence="6">SpSt-222</strain>
    </source>
</reference>
<dbReference type="Gene3D" id="3.55.10.10">
    <property type="entry name" value="Archease domain"/>
    <property type="match status" value="1"/>
</dbReference>
<keyword evidence="3" id="KW-0479">Metal-binding</keyword>
<proteinExistence type="inferred from homology"/>
<dbReference type="GO" id="GO:0008033">
    <property type="term" value="P:tRNA processing"/>
    <property type="evidence" value="ECO:0007669"/>
    <property type="project" value="UniProtKB-KW"/>
</dbReference>
<dbReference type="EMBL" id="DSJL01000011">
    <property type="protein sequence ID" value="HEF66147.1"/>
    <property type="molecule type" value="Genomic_DNA"/>
</dbReference>
<feature type="domain" description="Archease" evidence="5">
    <location>
        <begin position="3"/>
        <end position="141"/>
    </location>
</feature>